<dbReference type="PANTHER" id="PTHR38593:SF1">
    <property type="entry name" value="BLR2558 PROTEIN"/>
    <property type="match status" value="1"/>
</dbReference>
<evidence type="ECO:0000256" key="1">
    <source>
        <dbReference type="SAM" id="SignalP"/>
    </source>
</evidence>
<proteinExistence type="predicted"/>
<name>A0ABT9B8J7_9BACT</name>
<accession>A0ABT9B8J7</accession>
<dbReference type="PROSITE" id="PS51257">
    <property type="entry name" value="PROKAR_LIPOPROTEIN"/>
    <property type="match status" value="1"/>
</dbReference>
<keyword evidence="1" id="KW-0732">Signal</keyword>
<reference evidence="3" key="1">
    <citation type="submission" date="2023-07" db="EMBL/GenBank/DDBJ databases">
        <authorList>
            <person name="Kim M.K."/>
        </authorList>
    </citation>
    <scope>NUCLEOTIDE SEQUENCE</scope>
    <source>
        <strain evidence="3">ASUV-10-1</strain>
    </source>
</reference>
<dbReference type="InterPro" id="IPR025419">
    <property type="entry name" value="DUF4142"/>
</dbReference>
<dbReference type="InterPro" id="IPR012347">
    <property type="entry name" value="Ferritin-like"/>
</dbReference>
<dbReference type="PANTHER" id="PTHR38593">
    <property type="entry name" value="BLR2558 PROTEIN"/>
    <property type="match status" value="1"/>
</dbReference>
<evidence type="ECO:0000259" key="2">
    <source>
        <dbReference type="Pfam" id="PF13628"/>
    </source>
</evidence>
<feature type="chain" id="PRO_5046784587" evidence="1">
    <location>
        <begin position="22"/>
        <end position="196"/>
    </location>
</feature>
<sequence length="196" mass="21578">MKTLSLFLATAGLLGSLTACTDGNSDSVENAQKVNEARNEANLPESAEKKADYDSEFLTKAASGGMLEVELGKLVLKRGTRADAKAFAQQMVTDHSQANAELMGLAQRKHITLPTMMGNDQQDVYKDVEEKTAANFDRVYIREMRQDHEEDIKLFSEAATKAADPDIRTLAQKTVPVLQHHLEMVKKIEADIKAGK</sequence>
<dbReference type="EMBL" id="JAUQSY010000004">
    <property type="protein sequence ID" value="MDO7874502.1"/>
    <property type="molecule type" value="Genomic_DNA"/>
</dbReference>
<dbReference type="RefSeq" id="WP_305005818.1">
    <property type="nucleotide sequence ID" value="NZ_JAUQSY010000004.1"/>
</dbReference>
<organism evidence="3 4">
    <name type="scientific">Hymenobacter aranciens</name>
    <dbReference type="NCBI Taxonomy" id="3063996"/>
    <lineage>
        <taxon>Bacteria</taxon>
        <taxon>Pseudomonadati</taxon>
        <taxon>Bacteroidota</taxon>
        <taxon>Cytophagia</taxon>
        <taxon>Cytophagales</taxon>
        <taxon>Hymenobacteraceae</taxon>
        <taxon>Hymenobacter</taxon>
    </lineage>
</organism>
<evidence type="ECO:0000313" key="4">
    <source>
        <dbReference type="Proteomes" id="UP001176429"/>
    </source>
</evidence>
<gene>
    <name evidence="3" type="ORF">Q5H93_07145</name>
</gene>
<dbReference type="Proteomes" id="UP001176429">
    <property type="component" value="Unassembled WGS sequence"/>
</dbReference>
<comment type="caution">
    <text evidence="3">The sequence shown here is derived from an EMBL/GenBank/DDBJ whole genome shotgun (WGS) entry which is preliminary data.</text>
</comment>
<dbReference type="Pfam" id="PF13628">
    <property type="entry name" value="DUF4142"/>
    <property type="match status" value="1"/>
</dbReference>
<protein>
    <submittedName>
        <fullName evidence="3">DUF4142 domain-containing protein</fullName>
    </submittedName>
</protein>
<feature type="domain" description="DUF4142" evidence="2">
    <location>
        <begin position="54"/>
        <end position="188"/>
    </location>
</feature>
<feature type="signal peptide" evidence="1">
    <location>
        <begin position="1"/>
        <end position="21"/>
    </location>
</feature>
<dbReference type="Gene3D" id="1.20.1260.10">
    <property type="match status" value="1"/>
</dbReference>
<keyword evidence="4" id="KW-1185">Reference proteome</keyword>
<evidence type="ECO:0000313" key="3">
    <source>
        <dbReference type="EMBL" id="MDO7874502.1"/>
    </source>
</evidence>